<feature type="compositionally biased region" description="Basic and acidic residues" evidence="2">
    <location>
        <begin position="171"/>
        <end position="202"/>
    </location>
</feature>
<keyword evidence="8" id="KW-1185">Reference proteome</keyword>
<evidence type="ECO:0000259" key="5">
    <source>
        <dbReference type="PROSITE" id="PS50195"/>
    </source>
</evidence>
<dbReference type="Pfam" id="PF08628">
    <property type="entry name" value="Nexin_C"/>
    <property type="match status" value="1"/>
</dbReference>
<dbReference type="InterPro" id="IPR044926">
    <property type="entry name" value="RGS_subdomain_2"/>
</dbReference>
<protein>
    <recommendedName>
        <fullName evidence="9">PX domain-containing protein</fullName>
    </recommendedName>
</protein>
<dbReference type="Proteomes" id="UP000075884">
    <property type="component" value="Unassembled WGS sequence"/>
</dbReference>
<name>A0A182N5U3_9DIPT</name>
<feature type="compositionally biased region" description="Basic residues" evidence="2">
    <location>
        <begin position="896"/>
        <end position="923"/>
    </location>
</feature>
<dbReference type="InterPro" id="IPR036305">
    <property type="entry name" value="RGS_sf"/>
</dbReference>
<accession>A0A182N5U3</accession>
<keyword evidence="3" id="KW-0812">Transmembrane</keyword>
<reference evidence="7" key="2">
    <citation type="submission" date="2020-05" db="UniProtKB">
        <authorList>
            <consortium name="EnsemblMetazoa"/>
        </authorList>
    </citation>
    <scope>IDENTIFICATION</scope>
    <source>
        <strain evidence="7">WRAIR2</strain>
    </source>
</reference>
<evidence type="ECO:0008006" key="9">
    <source>
        <dbReference type="Google" id="ProtNLM"/>
    </source>
</evidence>
<dbReference type="InterPro" id="IPR013937">
    <property type="entry name" value="Sorting_nexin_C"/>
</dbReference>
<evidence type="ECO:0000256" key="1">
    <source>
        <dbReference type="ARBA" id="ARBA00010883"/>
    </source>
</evidence>
<feature type="domain" description="RGS" evidence="4">
    <location>
        <begin position="590"/>
        <end position="713"/>
    </location>
</feature>
<evidence type="ECO:0000313" key="8">
    <source>
        <dbReference type="Proteomes" id="UP000075884"/>
    </source>
</evidence>
<feature type="domain" description="PX" evidence="5">
    <location>
        <begin position="920"/>
        <end position="1037"/>
    </location>
</feature>
<dbReference type="PANTHER" id="PTHR22775:SF3">
    <property type="entry name" value="SORTING NEXIN-13"/>
    <property type="match status" value="1"/>
</dbReference>
<keyword evidence="3" id="KW-1133">Transmembrane helix</keyword>
<dbReference type="InterPro" id="IPR016137">
    <property type="entry name" value="RGS"/>
</dbReference>
<dbReference type="SUPFAM" id="SSF64268">
    <property type="entry name" value="PX domain"/>
    <property type="match status" value="1"/>
</dbReference>
<dbReference type="PANTHER" id="PTHR22775">
    <property type="entry name" value="SORTING NEXIN"/>
    <property type="match status" value="1"/>
</dbReference>
<feature type="region of interest" description="Disordered" evidence="2">
    <location>
        <begin position="889"/>
        <end position="923"/>
    </location>
</feature>
<comment type="similarity">
    <text evidence="1">Belongs to the sorting nexin family.</text>
</comment>
<sequence length="1306" mass="147461">MEFKYASWIALSVAVSINLFGVFWVTTMVIGLVTFLLGFLTILYLQHSDLDKFLDSGLLENPLDEPKSLGLSIAHHPSGAAGGGGGDPSGASGGHGGRRRNFLDAGIELLFKNRREPRTSPVAGLEPLAKPNAITDHLMHRGHLHFHQRDHHTILDNSPEVPPSHRQPSPGEERSRWRPFESIKIHTDRRGHGGGTEHESEKHRRKDVGNVSVGEEVSVASTPLASFKSYLSHPEILLHRHTDTPPGSPRKKKILSGNKPIDKLIHTIVDYVVRDFIDSWYTVVSDNREFSESNIRTSIETLILQICQRVRSVDLLPLMTTRLIDDLAKHTRFYRLASQEVANSANSKKPSSGTDQKRIKIHEKLSPQRRNLKVEGGHRRNKSETDLTWQLGNAALQKNVANSRFYNVPADEQSMVDPETMLLNSFFGFCDEYRGECMDPETLNDYFKHVSETVLYFVLPEEDFNCLTLRTLLCNLLANSLLKPMFNTLADPDFINLQIAKQFTKDPPAGEFLLKMIRQSTDLSELRACRQLITKEMDAKYKDSNCSAELASLKYTQKLIDLRISHLQNNKNDFGKTERDKASTNLPQLSLDDILRKELAVFYYLDYLSVLNLQKYVIFYLTAQEWKVSTSQCYSEMQVNKSKLSREELLRNIREKASNLYQEYLQPSSPNYLNIDPGLIEALNFRLNDPSIQPENTWFDSICKYIYEKQKNEEVFLNNFYQSVAYKQLLRELDFHNTHDQDMPSLDHLTVFGGLMHSDSASDTNSGDIRFDETDDDDDHPASGVGGTAAPPPPPPITVDIKEEHDVRAAAVSNVVKKPSPSSLFPTTVNTIKHARSHSDCTGMFAAINDLNIEQLRQSSDCSSNDSGNEAPTVLTTTRRIPAPQINDDVHDTGHHSQHPLHHHHHQNHHHHHHHHHHQYKHKLSARIINTAIHCEGHYAVYAIQVHVIEDNHHKSWHIYRRYSKFLELKKLLVKRFPALERVPFPAKKAFQNTQRAVLEHRMEILNRFLAEICAKAELSEEMMAIIRNFLEPDTDDRKMHGGPVVKTIESLKSGMSKIRNMPDTLVGGISRMFVGKSSLKERSFYDIQDIPTLELKQSEYPALASALNLLDEVFDLQNKSQWLRRGLINRLLGAPWVSHATNKRIIQTASSLLATDKLEAILSSILNNVWPEGDRFNPTTPLREDSTRLRTKLAAKISLFALLSDDLKHVVGSVTCNSGLLNFFQMLQNRRLNTRLLLILFNRLLVMILQTESITKHALLASPAVGGLSAAGGGASANGADDAATIRIGTPASTASVSRKAARFP</sequence>
<dbReference type="SUPFAM" id="SSF48097">
    <property type="entry name" value="Regulator of G-protein signaling, RGS"/>
    <property type="match status" value="1"/>
</dbReference>
<dbReference type="Pfam" id="PF00615">
    <property type="entry name" value="RGS"/>
    <property type="match status" value="1"/>
</dbReference>
<dbReference type="Pfam" id="PF02194">
    <property type="entry name" value="PXA"/>
    <property type="match status" value="1"/>
</dbReference>
<dbReference type="PROSITE" id="PS50132">
    <property type="entry name" value="RGS"/>
    <property type="match status" value="1"/>
</dbReference>
<evidence type="ECO:0000313" key="7">
    <source>
        <dbReference type="EnsemblMetazoa" id="ADIR003014-PA"/>
    </source>
</evidence>
<dbReference type="GO" id="GO:0035091">
    <property type="term" value="F:phosphatidylinositol binding"/>
    <property type="evidence" value="ECO:0007669"/>
    <property type="project" value="InterPro"/>
</dbReference>
<dbReference type="Gene3D" id="3.30.1520.10">
    <property type="entry name" value="Phox-like domain"/>
    <property type="match status" value="1"/>
</dbReference>
<dbReference type="InterPro" id="IPR003114">
    <property type="entry name" value="Phox_assoc"/>
</dbReference>
<feature type="compositionally biased region" description="Gly residues" evidence="2">
    <location>
        <begin position="80"/>
        <end position="95"/>
    </location>
</feature>
<feature type="domain" description="PXA" evidence="6">
    <location>
        <begin position="258"/>
        <end position="507"/>
    </location>
</feature>
<dbReference type="PROSITE" id="PS50195">
    <property type="entry name" value="PX"/>
    <property type="match status" value="1"/>
</dbReference>
<feature type="region of interest" description="Disordered" evidence="2">
    <location>
        <begin position="154"/>
        <end position="206"/>
    </location>
</feature>
<reference evidence="8" key="1">
    <citation type="submission" date="2013-03" db="EMBL/GenBank/DDBJ databases">
        <title>The Genome Sequence of Anopheles dirus WRAIR2.</title>
        <authorList>
            <consortium name="The Broad Institute Genomics Platform"/>
            <person name="Neafsey D.E."/>
            <person name="Walton C."/>
            <person name="Walker B."/>
            <person name="Young S.K."/>
            <person name="Zeng Q."/>
            <person name="Gargeya S."/>
            <person name="Fitzgerald M."/>
            <person name="Haas B."/>
            <person name="Abouelleil A."/>
            <person name="Allen A.W."/>
            <person name="Alvarado L."/>
            <person name="Arachchi H.M."/>
            <person name="Berlin A.M."/>
            <person name="Chapman S.B."/>
            <person name="Gainer-Dewar J."/>
            <person name="Goldberg J."/>
            <person name="Griggs A."/>
            <person name="Gujja S."/>
            <person name="Hansen M."/>
            <person name="Howarth C."/>
            <person name="Imamovic A."/>
            <person name="Ireland A."/>
            <person name="Larimer J."/>
            <person name="McCowan C."/>
            <person name="Murphy C."/>
            <person name="Pearson M."/>
            <person name="Poon T.W."/>
            <person name="Priest M."/>
            <person name="Roberts A."/>
            <person name="Saif S."/>
            <person name="Shea T."/>
            <person name="Sisk P."/>
            <person name="Sykes S."/>
            <person name="Wortman J."/>
            <person name="Nusbaum C."/>
            <person name="Birren B."/>
        </authorList>
    </citation>
    <scope>NUCLEOTIDE SEQUENCE [LARGE SCALE GENOMIC DNA]</scope>
    <source>
        <strain evidence="8">WRAIR2</strain>
    </source>
</reference>
<feature type="transmembrane region" description="Helical" evidence="3">
    <location>
        <begin position="21"/>
        <end position="45"/>
    </location>
</feature>
<dbReference type="InterPro" id="IPR001683">
    <property type="entry name" value="PX_dom"/>
</dbReference>
<keyword evidence="3" id="KW-0472">Membrane</keyword>
<dbReference type="InterPro" id="IPR036871">
    <property type="entry name" value="PX_dom_sf"/>
</dbReference>
<dbReference type="Gene3D" id="1.10.167.10">
    <property type="entry name" value="Regulator of G-protein Signalling 4, domain 2"/>
    <property type="match status" value="1"/>
</dbReference>
<dbReference type="SMART" id="SM00315">
    <property type="entry name" value="RGS"/>
    <property type="match status" value="1"/>
</dbReference>
<organism evidence="7 8">
    <name type="scientific">Anopheles dirus</name>
    <dbReference type="NCBI Taxonomy" id="7168"/>
    <lineage>
        <taxon>Eukaryota</taxon>
        <taxon>Metazoa</taxon>
        <taxon>Ecdysozoa</taxon>
        <taxon>Arthropoda</taxon>
        <taxon>Hexapoda</taxon>
        <taxon>Insecta</taxon>
        <taxon>Pterygota</taxon>
        <taxon>Neoptera</taxon>
        <taxon>Endopterygota</taxon>
        <taxon>Diptera</taxon>
        <taxon>Nematocera</taxon>
        <taxon>Culicoidea</taxon>
        <taxon>Culicidae</taxon>
        <taxon>Anophelinae</taxon>
        <taxon>Anopheles</taxon>
    </lineage>
</organism>
<dbReference type="PROSITE" id="PS51207">
    <property type="entry name" value="PXA"/>
    <property type="match status" value="1"/>
</dbReference>
<dbReference type="SMART" id="SM00313">
    <property type="entry name" value="PXA"/>
    <property type="match status" value="1"/>
</dbReference>
<feature type="region of interest" description="Disordered" evidence="2">
    <location>
        <begin position="760"/>
        <end position="798"/>
    </location>
</feature>
<dbReference type="EnsemblMetazoa" id="ADIR003014-RA">
    <property type="protein sequence ID" value="ADIR003014-PA"/>
    <property type="gene ID" value="ADIR003014"/>
</dbReference>
<feature type="region of interest" description="Disordered" evidence="2">
    <location>
        <begin position="70"/>
        <end position="98"/>
    </location>
</feature>
<evidence type="ECO:0000256" key="3">
    <source>
        <dbReference type="SAM" id="Phobius"/>
    </source>
</evidence>
<proteinExistence type="inferred from homology"/>
<dbReference type="VEuPathDB" id="VectorBase:ADIR003014"/>
<dbReference type="SMART" id="SM00312">
    <property type="entry name" value="PX"/>
    <property type="match status" value="1"/>
</dbReference>
<evidence type="ECO:0000259" key="6">
    <source>
        <dbReference type="PROSITE" id="PS51207"/>
    </source>
</evidence>
<evidence type="ECO:0000259" key="4">
    <source>
        <dbReference type="PROSITE" id="PS50132"/>
    </source>
</evidence>
<dbReference type="STRING" id="7168.A0A182N5U3"/>
<evidence type="ECO:0000256" key="2">
    <source>
        <dbReference type="SAM" id="MobiDB-lite"/>
    </source>
</evidence>
<dbReference type="Pfam" id="PF00787">
    <property type="entry name" value="PX"/>
    <property type="match status" value="1"/>
</dbReference>
<dbReference type="GO" id="GO:0005769">
    <property type="term" value="C:early endosome"/>
    <property type="evidence" value="ECO:0007669"/>
    <property type="project" value="TreeGrafter"/>
</dbReference>